<accession>A0A0H5QAD4</accession>
<organism evidence="1 2">
    <name type="scientific">Neisseria meningitidis serogroup B</name>
    <dbReference type="NCBI Taxonomy" id="491"/>
    <lineage>
        <taxon>Bacteria</taxon>
        <taxon>Pseudomonadati</taxon>
        <taxon>Pseudomonadota</taxon>
        <taxon>Betaproteobacteria</taxon>
        <taxon>Neisseriales</taxon>
        <taxon>Neisseriaceae</taxon>
        <taxon>Neisseria</taxon>
    </lineage>
</organism>
<dbReference type="AlphaFoldDB" id="A0A0H5QAD4"/>
<reference evidence="1 2" key="1">
    <citation type="submission" date="2014-11" db="EMBL/GenBank/DDBJ databases">
        <authorList>
            <person name="Diene M.Seydina."/>
        </authorList>
    </citation>
    <scope>NUCLEOTIDE SEQUENCE [LARGE SCALE GENOMIC DNA]</scope>
    <source>
        <strain evidence="1 2">Neisseria meningitidis CHUV</strain>
    </source>
</reference>
<evidence type="ECO:0000313" key="2">
    <source>
        <dbReference type="Proteomes" id="UP000182715"/>
    </source>
</evidence>
<evidence type="ECO:0000313" key="1">
    <source>
        <dbReference type="EMBL" id="CRY98340.1"/>
    </source>
</evidence>
<proteinExistence type="predicted"/>
<dbReference type="Proteomes" id="UP000182715">
    <property type="component" value="Unassembled WGS sequence"/>
</dbReference>
<sequence>METITIPKENFDALLNLARTAVALNENFIPKINYGASTIPAAGFAALNEFGIARSTVESLEILKIK</sequence>
<name>A0A0H5QAD4_NEIMI</name>
<protein>
    <submittedName>
        <fullName evidence="1">Uncharacterized protein</fullName>
    </submittedName>
</protein>
<dbReference type="EMBL" id="CVTF01000063">
    <property type="protein sequence ID" value="CRY98340.1"/>
    <property type="molecule type" value="Genomic_DNA"/>
</dbReference>